<sequence>MSKQPKGKPYEAYIIAGSTAWNKTKQQTILEWTKAEANYQPIILGDTQLKDIDRLKLAVDVGTVSIYRAGELTESDKNAICQNLAKHSTVETVAFYDEALQFEENASNYISRLRSELKSEHKPLEIPEAPTQLELIQLFKQWFNKPLKCDYDTQMIYAFNGVYWEAIGTHHLKRRLADFLDEYEQNYTADKISRIIALLEIKLDELPRANPHITGFTNTALNKLTGELLPLNIDLHLRGIEPFELSIATDTPYFDDWLSFVTENDESKREAILAGLYMILTNRHQWATFIEATGVGGAGKSVMGMIATLLNGKANTAFITLNEMEDEKHRATLIGKSLAYSSDQEPYRGSAEDLKRLTGGDIIRVRHLYEAPQDVKINACFLMLTNHAMSFNDRSGAIQRRRVIIPFTRKIPLEKKDVYFIEKVQKEIYGIVHKLLERFPNPEEARLILEAYKENSDSLAIKANGNHLVEFAQAFEITPAKGLPWGSTRSPLATDKAIYNAYLYFTGCQNLKPKDILPLGAFREAFKSALKEIGTGELTERILDGTRYTNVILKHSITNWT</sequence>
<keyword evidence="2" id="KW-0378">Hydrolase</keyword>
<dbReference type="InterPro" id="IPR045455">
    <property type="entry name" value="NrS-1_pol-like_helicase"/>
</dbReference>
<evidence type="ECO:0000256" key="3">
    <source>
        <dbReference type="ARBA" id="ARBA00022840"/>
    </source>
</evidence>
<protein>
    <submittedName>
        <fullName evidence="5">DUF5906 domain-containing protein</fullName>
    </submittedName>
</protein>
<dbReference type="RefSeq" id="WP_273747736.1">
    <property type="nucleotide sequence ID" value="NZ_JAQSJE010000004.1"/>
</dbReference>
<reference evidence="5 6" key="1">
    <citation type="submission" date="2023-02" db="EMBL/GenBank/DDBJ databases">
        <title>Mannheimia cairiniae sp. nov., a novel species of Mannheimia obtained from moscovy ducks (Cairina moschata) and reclassification of Mannheimia ovis as heterotypic synonym of Mannheimia pernigra.</title>
        <authorList>
            <person name="Christensen H."/>
        </authorList>
    </citation>
    <scope>NUCLEOTIDE SEQUENCE [LARGE SCALE GENOMIC DNA]</scope>
    <source>
        <strain evidence="5 6">AT1</strain>
    </source>
</reference>
<gene>
    <name evidence="5" type="ORF">PTQ27_05270</name>
</gene>
<dbReference type="InterPro" id="IPR014015">
    <property type="entry name" value="Helicase_SF3_DNA-vir"/>
</dbReference>
<evidence type="ECO:0000313" key="5">
    <source>
        <dbReference type="EMBL" id="MDD0823877.1"/>
    </source>
</evidence>
<dbReference type="Gene3D" id="3.40.50.300">
    <property type="entry name" value="P-loop containing nucleotide triphosphate hydrolases"/>
    <property type="match status" value="1"/>
</dbReference>
<keyword evidence="6" id="KW-1185">Reference proteome</keyword>
<dbReference type="PANTHER" id="PTHR35372">
    <property type="entry name" value="ATP BINDING PROTEIN-RELATED"/>
    <property type="match status" value="1"/>
</dbReference>
<dbReference type="Gene3D" id="1.10.10.10">
    <property type="entry name" value="Winged helix-like DNA-binding domain superfamily/Winged helix DNA-binding domain"/>
    <property type="match status" value="1"/>
</dbReference>
<accession>A0ABT5MPF0</accession>
<keyword evidence="3" id="KW-0067">ATP-binding</keyword>
<dbReference type="InterPro" id="IPR027417">
    <property type="entry name" value="P-loop_NTPase"/>
</dbReference>
<feature type="domain" description="SF3 helicase" evidence="4">
    <location>
        <begin position="267"/>
        <end position="420"/>
    </location>
</feature>
<dbReference type="SUPFAM" id="SSF52540">
    <property type="entry name" value="P-loop containing nucleoside triphosphate hydrolases"/>
    <property type="match status" value="1"/>
</dbReference>
<organism evidence="5 6">
    <name type="scientific">Mannheimia cairinae</name>
    <dbReference type="NCBI Taxonomy" id="3025936"/>
    <lineage>
        <taxon>Bacteria</taxon>
        <taxon>Pseudomonadati</taxon>
        <taxon>Pseudomonadota</taxon>
        <taxon>Gammaproteobacteria</taxon>
        <taxon>Pasteurellales</taxon>
        <taxon>Pasteurellaceae</taxon>
        <taxon>Mannheimia</taxon>
    </lineage>
</organism>
<name>A0ABT5MPF0_9PAST</name>
<evidence type="ECO:0000259" key="4">
    <source>
        <dbReference type="PROSITE" id="PS51206"/>
    </source>
</evidence>
<dbReference type="InterPro" id="IPR051620">
    <property type="entry name" value="ORF904-like_C"/>
</dbReference>
<comment type="caution">
    <text evidence="5">The sequence shown here is derived from an EMBL/GenBank/DDBJ whole genome shotgun (WGS) entry which is preliminary data.</text>
</comment>
<evidence type="ECO:0000313" key="6">
    <source>
        <dbReference type="Proteomes" id="UP001221909"/>
    </source>
</evidence>
<dbReference type="Pfam" id="PF19263">
    <property type="entry name" value="DUF5906"/>
    <property type="match status" value="1"/>
</dbReference>
<dbReference type="InterPro" id="IPR036388">
    <property type="entry name" value="WH-like_DNA-bd_sf"/>
</dbReference>
<dbReference type="PANTHER" id="PTHR35372:SF2">
    <property type="entry name" value="SF3 HELICASE DOMAIN-CONTAINING PROTEIN"/>
    <property type="match status" value="1"/>
</dbReference>
<dbReference type="EMBL" id="JAQSJE010000004">
    <property type="protein sequence ID" value="MDD0823877.1"/>
    <property type="molecule type" value="Genomic_DNA"/>
</dbReference>
<keyword evidence="1" id="KW-0547">Nucleotide-binding</keyword>
<dbReference type="Proteomes" id="UP001221909">
    <property type="component" value="Unassembled WGS sequence"/>
</dbReference>
<dbReference type="InterPro" id="IPR014818">
    <property type="entry name" value="Phage/plasmid_primase_P4_C"/>
</dbReference>
<evidence type="ECO:0000256" key="2">
    <source>
        <dbReference type="ARBA" id="ARBA00022801"/>
    </source>
</evidence>
<evidence type="ECO:0000256" key="1">
    <source>
        <dbReference type="ARBA" id="ARBA00022741"/>
    </source>
</evidence>
<proteinExistence type="predicted"/>
<dbReference type="Pfam" id="PF08706">
    <property type="entry name" value="D5_N"/>
    <property type="match status" value="1"/>
</dbReference>
<dbReference type="PROSITE" id="PS51206">
    <property type="entry name" value="SF3_HELICASE_1"/>
    <property type="match status" value="1"/>
</dbReference>